<keyword evidence="2" id="KW-1133">Transmembrane helix</keyword>
<organism evidence="3 4">
    <name type="scientific">Mycolicibacterium fallax</name>
    <name type="common">Mycobacterium fallax</name>
    <dbReference type="NCBI Taxonomy" id="1793"/>
    <lineage>
        <taxon>Bacteria</taxon>
        <taxon>Bacillati</taxon>
        <taxon>Actinomycetota</taxon>
        <taxon>Actinomycetes</taxon>
        <taxon>Mycobacteriales</taxon>
        <taxon>Mycobacteriaceae</taxon>
        <taxon>Mycolicibacterium</taxon>
    </lineage>
</organism>
<evidence type="ECO:0000256" key="1">
    <source>
        <dbReference type="SAM" id="MobiDB-lite"/>
    </source>
</evidence>
<evidence type="ECO:0000313" key="3">
    <source>
        <dbReference type="EMBL" id="ORV02078.1"/>
    </source>
</evidence>
<keyword evidence="2" id="KW-0812">Transmembrane</keyword>
<feature type="transmembrane region" description="Helical" evidence="2">
    <location>
        <begin position="161"/>
        <end position="181"/>
    </location>
</feature>
<proteinExistence type="predicted"/>
<gene>
    <name evidence="3" type="ORF">AWC04_12695</name>
</gene>
<comment type="caution">
    <text evidence="3">The sequence shown here is derived from an EMBL/GenBank/DDBJ whole genome shotgun (WGS) entry which is preliminary data.</text>
</comment>
<dbReference type="RefSeq" id="WP_085096759.1">
    <property type="nucleotide sequence ID" value="NZ_AP022603.1"/>
</dbReference>
<feature type="transmembrane region" description="Helical" evidence="2">
    <location>
        <begin position="244"/>
        <end position="265"/>
    </location>
</feature>
<keyword evidence="4" id="KW-1185">Reference proteome</keyword>
<name>A0A1X1RAC4_MYCFA</name>
<dbReference type="Proteomes" id="UP000193484">
    <property type="component" value="Unassembled WGS sequence"/>
</dbReference>
<dbReference type="AlphaFoldDB" id="A0A1X1RAC4"/>
<evidence type="ECO:0000256" key="2">
    <source>
        <dbReference type="SAM" id="Phobius"/>
    </source>
</evidence>
<accession>A0A1X1RAC4</accession>
<feature type="transmembrane region" description="Helical" evidence="2">
    <location>
        <begin position="88"/>
        <end position="111"/>
    </location>
</feature>
<dbReference type="Pfam" id="PF09490">
    <property type="entry name" value="CbtA"/>
    <property type="match status" value="1"/>
</dbReference>
<feature type="transmembrane region" description="Helical" evidence="2">
    <location>
        <begin position="5"/>
        <end position="24"/>
    </location>
</feature>
<dbReference type="EMBL" id="LQOJ01000042">
    <property type="protein sequence ID" value="ORV02078.1"/>
    <property type="molecule type" value="Genomic_DNA"/>
</dbReference>
<feature type="transmembrane region" description="Helical" evidence="2">
    <location>
        <begin position="123"/>
        <end position="141"/>
    </location>
</feature>
<keyword evidence="2" id="KW-0472">Membrane</keyword>
<feature type="compositionally biased region" description="Gly residues" evidence="1">
    <location>
        <begin position="55"/>
        <end position="69"/>
    </location>
</feature>
<feature type="transmembrane region" description="Helical" evidence="2">
    <location>
        <begin position="193"/>
        <end position="212"/>
    </location>
</feature>
<sequence length="279" mass="28920">MEKQIIGRGVLAGLIAGALAFIWARVMIEPIINRAIEFEAGTAAAHQALESASAGGHGHGGGGHGGGGHGHGHGEGAELFTRTVQSGLGLGVGVVLFSIALAALAAVVFCVVYPRVALSARSLAMLVSAGMLVALSLVPALKYPPSPPATSVDETIRERAFLYLLMVVISGVLFVGAIVCGHKVAEKYGTWNGVLAGVADYLVTVGIAMALLPGVHEVPGPLRDATGHIVFEGFPAEDLYDFRLYAMGLQVIVWVTIGVVFSALLHRLLDSREKQALSA</sequence>
<dbReference type="InterPro" id="IPR012666">
    <property type="entry name" value="CbtA_put"/>
</dbReference>
<evidence type="ECO:0000313" key="4">
    <source>
        <dbReference type="Proteomes" id="UP000193484"/>
    </source>
</evidence>
<reference evidence="3 4" key="1">
    <citation type="submission" date="2016-01" db="EMBL/GenBank/DDBJ databases">
        <title>The new phylogeny of the genus Mycobacterium.</title>
        <authorList>
            <person name="Tarcisio F."/>
            <person name="Conor M."/>
            <person name="Antonella G."/>
            <person name="Elisabetta G."/>
            <person name="Giulia F.S."/>
            <person name="Sara T."/>
            <person name="Anna F."/>
            <person name="Clotilde B."/>
            <person name="Roberto B."/>
            <person name="Veronica D.S."/>
            <person name="Fabio R."/>
            <person name="Monica P."/>
            <person name="Olivier J."/>
            <person name="Enrico T."/>
            <person name="Nicola S."/>
        </authorList>
    </citation>
    <scope>NUCLEOTIDE SEQUENCE [LARGE SCALE GENOMIC DNA]</scope>
    <source>
        <strain evidence="3 4">DSM 44179</strain>
    </source>
</reference>
<dbReference type="OrthoDB" id="6851830at2"/>
<dbReference type="STRING" id="1793.AWC04_12695"/>
<protein>
    <submittedName>
        <fullName evidence="3">Cobalt transporter</fullName>
    </submittedName>
</protein>
<feature type="region of interest" description="Disordered" evidence="1">
    <location>
        <begin position="52"/>
        <end position="74"/>
    </location>
</feature>